<evidence type="ECO:0000313" key="3">
    <source>
        <dbReference type="Proteomes" id="UP000324222"/>
    </source>
</evidence>
<dbReference type="AlphaFoldDB" id="A0A5B7E6E1"/>
<protein>
    <submittedName>
        <fullName evidence="2">Uncharacterized protein</fullName>
    </submittedName>
</protein>
<comment type="caution">
    <text evidence="2">The sequence shown here is derived from an EMBL/GenBank/DDBJ whole genome shotgun (WGS) entry which is preliminary data.</text>
</comment>
<evidence type="ECO:0000256" key="1">
    <source>
        <dbReference type="SAM" id="MobiDB-lite"/>
    </source>
</evidence>
<feature type="compositionally biased region" description="Basic and acidic residues" evidence="1">
    <location>
        <begin position="82"/>
        <end position="92"/>
    </location>
</feature>
<dbReference type="Proteomes" id="UP000324222">
    <property type="component" value="Unassembled WGS sequence"/>
</dbReference>
<proteinExistence type="predicted"/>
<name>A0A5B7E6E1_PORTR</name>
<gene>
    <name evidence="2" type="ORF">E2C01_022812</name>
</gene>
<feature type="region of interest" description="Disordered" evidence="1">
    <location>
        <begin position="68"/>
        <end position="92"/>
    </location>
</feature>
<evidence type="ECO:0000313" key="2">
    <source>
        <dbReference type="EMBL" id="MPC29571.1"/>
    </source>
</evidence>
<sequence>MGLGRRLRIGSNPPHTALKLCHLSSGLKIPTCHHDTQVLGGYTKDALGWCPINKIVCTTNRRKLNSASHIHSSSMPTGAIGHNEKKKNYVYH</sequence>
<accession>A0A5B7E6E1</accession>
<keyword evidence="3" id="KW-1185">Reference proteome</keyword>
<reference evidence="2 3" key="1">
    <citation type="submission" date="2019-05" db="EMBL/GenBank/DDBJ databases">
        <title>Another draft genome of Portunus trituberculatus and its Hox gene families provides insights of decapod evolution.</title>
        <authorList>
            <person name="Jeong J.-H."/>
            <person name="Song I."/>
            <person name="Kim S."/>
            <person name="Choi T."/>
            <person name="Kim D."/>
            <person name="Ryu S."/>
            <person name="Kim W."/>
        </authorList>
    </citation>
    <scope>NUCLEOTIDE SEQUENCE [LARGE SCALE GENOMIC DNA]</scope>
    <source>
        <tissue evidence="2">Muscle</tissue>
    </source>
</reference>
<dbReference type="EMBL" id="VSRR010002094">
    <property type="protein sequence ID" value="MPC29571.1"/>
    <property type="molecule type" value="Genomic_DNA"/>
</dbReference>
<organism evidence="2 3">
    <name type="scientific">Portunus trituberculatus</name>
    <name type="common">Swimming crab</name>
    <name type="synonym">Neptunus trituberculatus</name>
    <dbReference type="NCBI Taxonomy" id="210409"/>
    <lineage>
        <taxon>Eukaryota</taxon>
        <taxon>Metazoa</taxon>
        <taxon>Ecdysozoa</taxon>
        <taxon>Arthropoda</taxon>
        <taxon>Crustacea</taxon>
        <taxon>Multicrustacea</taxon>
        <taxon>Malacostraca</taxon>
        <taxon>Eumalacostraca</taxon>
        <taxon>Eucarida</taxon>
        <taxon>Decapoda</taxon>
        <taxon>Pleocyemata</taxon>
        <taxon>Brachyura</taxon>
        <taxon>Eubrachyura</taxon>
        <taxon>Portunoidea</taxon>
        <taxon>Portunidae</taxon>
        <taxon>Portuninae</taxon>
        <taxon>Portunus</taxon>
    </lineage>
</organism>